<gene>
    <name evidence="1" type="ORF">FHR20_000065</name>
</gene>
<evidence type="ECO:0000313" key="1">
    <source>
        <dbReference type="EMBL" id="NIJ63134.1"/>
    </source>
</evidence>
<dbReference type="EMBL" id="JAASQV010000001">
    <property type="protein sequence ID" value="NIJ63134.1"/>
    <property type="molecule type" value="Genomic_DNA"/>
</dbReference>
<dbReference type="Proteomes" id="UP000564677">
    <property type="component" value="Unassembled WGS sequence"/>
</dbReference>
<accession>A0A7X5ZTY8</accession>
<reference evidence="1 2" key="1">
    <citation type="submission" date="2020-03" db="EMBL/GenBank/DDBJ databases">
        <title>Genomic Encyclopedia of Type Strains, Phase IV (KMG-IV): sequencing the most valuable type-strain genomes for metagenomic binning, comparative biology and taxonomic classification.</title>
        <authorList>
            <person name="Goeker M."/>
        </authorList>
    </citation>
    <scope>NUCLEOTIDE SEQUENCE [LARGE SCALE GENOMIC DNA]</scope>
    <source>
        <strain evidence="1 2">DSM 4733</strain>
    </source>
</reference>
<proteinExistence type="predicted"/>
<name>A0A7X5ZTY8_9SPHN</name>
<keyword evidence="2" id="KW-1185">Reference proteome</keyword>
<protein>
    <recommendedName>
        <fullName evidence="3">PD(D/E)XK endonuclease domain-containing protein</fullName>
    </recommendedName>
</protein>
<dbReference type="AlphaFoldDB" id="A0A7X5ZTY8"/>
<evidence type="ECO:0008006" key="3">
    <source>
        <dbReference type="Google" id="ProtNLM"/>
    </source>
</evidence>
<evidence type="ECO:0000313" key="2">
    <source>
        <dbReference type="Proteomes" id="UP000564677"/>
    </source>
</evidence>
<comment type="caution">
    <text evidence="1">The sequence shown here is derived from an EMBL/GenBank/DDBJ whole genome shotgun (WGS) entry which is preliminary data.</text>
</comment>
<organism evidence="1 2">
    <name type="scientific">Sphingomonas leidyi</name>
    <dbReference type="NCBI Taxonomy" id="68569"/>
    <lineage>
        <taxon>Bacteria</taxon>
        <taxon>Pseudomonadati</taxon>
        <taxon>Pseudomonadota</taxon>
        <taxon>Alphaproteobacteria</taxon>
        <taxon>Sphingomonadales</taxon>
        <taxon>Sphingomonadaceae</taxon>
        <taxon>Sphingomonas</taxon>
    </lineage>
</organism>
<sequence length="136" mass="14635">MTMTRNEAEWAAVFLAAGELTRRGYSVSLTLGPNAPLADLVVRAPSGASFIVDVKGKCKPGSWMVKPKQPTPGLFYMLVRLGMSPTGIDRTADRFYIMSQTEALRLTKTNLKHPGLSGFTSAAAAKSLDDWSCLPG</sequence>